<keyword evidence="2 3" id="KW-0539">Nucleus</keyword>
<dbReference type="Proteomes" id="UP000827721">
    <property type="component" value="Unassembled WGS sequence"/>
</dbReference>
<name>A0ABQ8HGT0_9ROSI</name>
<proteinExistence type="predicted"/>
<dbReference type="EMBL" id="JAFEMO010000011">
    <property type="protein sequence ID" value="KAH7557820.1"/>
    <property type="molecule type" value="Genomic_DNA"/>
</dbReference>
<dbReference type="PANTHER" id="PTHR31319">
    <property type="entry name" value="ZINC FINGER PROTEIN CONSTANS-LIKE 4"/>
    <property type="match status" value="1"/>
</dbReference>
<feature type="domain" description="CCT" evidence="4">
    <location>
        <begin position="195"/>
        <end position="237"/>
    </location>
</feature>
<protein>
    <recommendedName>
        <fullName evidence="4">CCT domain-containing protein</fullName>
    </recommendedName>
</protein>
<sequence>MDSSSIPHFYCDYNNSLFASTDFYQFSSYMNSGGETTWGGGGGDHHAAALSSGAISSGDAISIATTTSNNSGAIWGTTSSTTTTLTADQEISFPLSNFDSSILQPESPPTVMPSFPEQLGMLASVGPTFPDYGVALFGVSGMQNYGGVCCDEFGDHHRHDHEYCYGFVQDFKPGIQKPSMEDINTKVGRYSVEERKDRILRYLKKKNQRNFNKTIKYECRKTLADRRVRVRGRFARNSEQLCEEDQMVMKNNNGNNNIHQKDNKELYCTTDAFQQDEEWLQEAMASLMYLPYITG</sequence>
<evidence type="ECO:0000313" key="5">
    <source>
        <dbReference type="EMBL" id="KAH7557820.1"/>
    </source>
</evidence>
<dbReference type="InterPro" id="IPR010402">
    <property type="entry name" value="CCT_domain"/>
</dbReference>
<dbReference type="PROSITE" id="PS51017">
    <property type="entry name" value="CCT"/>
    <property type="match status" value="1"/>
</dbReference>
<dbReference type="Pfam" id="PF06203">
    <property type="entry name" value="CCT"/>
    <property type="match status" value="1"/>
</dbReference>
<dbReference type="InterPro" id="IPR045281">
    <property type="entry name" value="CONSTANS-like"/>
</dbReference>
<organism evidence="5 6">
    <name type="scientific">Xanthoceras sorbifolium</name>
    <dbReference type="NCBI Taxonomy" id="99658"/>
    <lineage>
        <taxon>Eukaryota</taxon>
        <taxon>Viridiplantae</taxon>
        <taxon>Streptophyta</taxon>
        <taxon>Embryophyta</taxon>
        <taxon>Tracheophyta</taxon>
        <taxon>Spermatophyta</taxon>
        <taxon>Magnoliopsida</taxon>
        <taxon>eudicotyledons</taxon>
        <taxon>Gunneridae</taxon>
        <taxon>Pentapetalae</taxon>
        <taxon>rosids</taxon>
        <taxon>malvids</taxon>
        <taxon>Sapindales</taxon>
        <taxon>Sapindaceae</taxon>
        <taxon>Xanthoceroideae</taxon>
        <taxon>Xanthoceras</taxon>
    </lineage>
</organism>
<gene>
    <name evidence="5" type="ORF">JRO89_XS11G0225100</name>
</gene>
<comment type="caution">
    <text evidence="5">The sequence shown here is derived from an EMBL/GenBank/DDBJ whole genome shotgun (WGS) entry which is preliminary data.</text>
</comment>
<evidence type="ECO:0000256" key="1">
    <source>
        <dbReference type="ARBA" id="ARBA00004123"/>
    </source>
</evidence>
<accession>A0ABQ8HGT0</accession>
<evidence type="ECO:0000256" key="2">
    <source>
        <dbReference type="ARBA" id="ARBA00023242"/>
    </source>
</evidence>
<reference evidence="5 6" key="1">
    <citation type="submission" date="2021-02" db="EMBL/GenBank/DDBJ databases">
        <title>Plant Genome Project.</title>
        <authorList>
            <person name="Zhang R.-G."/>
        </authorList>
    </citation>
    <scope>NUCLEOTIDE SEQUENCE [LARGE SCALE GENOMIC DNA]</scope>
    <source>
        <tissue evidence="5">Leaves</tissue>
    </source>
</reference>
<evidence type="ECO:0000313" key="6">
    <source>
        <dbReference type="Proteomes" id="UP000827721"/>
    </source>
</evidence>
<keyword evidence="6" id="KW-1185">Reference proteome</keyword>
<evidence type="ECO:0000256" key="3">
    <source>
        <dbReference type="PROSITE-ProRule" id="PRU00357"/>
    </source>
</evidence>
<evidence type="ECO:0000259" key="4">
    <source>
        <dbReference type="PROSITE" id="PS51017"/>
    </source>
</evidence>
<comment type="subcellular location">
    <subcellularLocation>
        <location evidence="1 3">Nucleus</location>
    </subcellularLocation>
</comment>
<dbReference type="PANTHER" id="PTHR31319:SF110">
    <property type="entry name" value="CCT MOTIF FAMILY PROTEIN"/>
    <property type="match status" value="1"/>
</dbReference>